<evidence type="ECO:0000256" key="1">
    <source>
        <dbReference type="SAM" id="MobiDB-lite"/>
    </source>
</evidence>
<accession>A0A067MNW3</accession>
<dbReference type="EMBL" id="KL198024">
    <property type="protein sequence ID" value="KDQ17244.1"/>
    <property type="molecule type" value="Genomic_DNA"/>
</dbReference>
<dbReference type="AlphaFoldDB" id="A0A067MNW3"/>
<dbReference type="Proteomes" id="UP000027195">
    <property type="component" value="Unassembled WGS sequence"/>
</dbReference>
<keyword evidence="2" id="KW-0472">Membrane</keyword>
<evidence type="ECO:0000256" key="2">
    <source>
        <dbReference type="SAM" id="Phobius"/>
    </source>
</evidence>
<gene>
    <name evidence="3" type="ORF">BOTBODRAFT_172306</name>
</gene>
<feature type="region of interest" description="Disordered" evidence="1">
    <location>
        <begin position="301"/>
        <end position="330"/>
    </location>
</feature>
<evidence type="ECO:0000313" key="4">
    <source>
        <dbReference type="Proteomes" id="UP000027195"/>
    </source>
</evidence>
<feature type="transmembrane region" description="Helical" evidence="2">
    <location>
        <begin position="86"/>
        <end position="105"/>
    </location>
</feature>
<sequence length="330" mass="36186">MRDLSRSEAVLIAVWTETLLYGIYVPLFVACLWVTWSRKLRVNWKLFAPAIVMFMLSTIHMGGFILSPIPSDFFKDYHTWIYHADLALYVTIALVGDSVVIYRAYAIWDSKFSVVAAPIAMLIASTTSGYYAVAGVNTIQSGQTANIPRVSDFLRTEMILSLALNLTCTSLIAFRIGSSARVVAPLSRSRMSAYYGVLAIIIESAAIYTVSVAIFIGCYLAEIGAQTILFNMNVQIMCIVQALILVRVGMGLHHDDTTLWQTTRSPGGVLDIQRDQGIIGDDTWAKLQATSWTGHCDELHELSPTSPPAHGHSGRVPGFEKAGTGQPDVC</sequence>
<dbReference type="OrthoDB" id="3346544at2759"/>
<feature type="transmembrane region" description="Helical" evidence="2">
    <location>
        <begin position="194"/>
        <end position="216"/>
    </location>
</feature>
<keyword evidence="4" id="KW-1185">Reference proteome</keyword>
<dbReference type="PROSITE" id="PS51257">
    <property type="entry name" value="PROKAR_LIPOPROTEIN"/>
    <property type="match status" value="1"/>
</dbReference>
<feature type="transmembrane region" description="Helical" evidence="2">
    <location>
        <begin position="153"/>
        <end position="174"/>
    </location>
</feature>
<feature type="transmembrane region" description="Helical" evidence="2">
    <location>
        <begin position="12"/>
        <end position="34"/>
    </location>
</feature>
<feature type="transmembrane region" description="Helical" evidence="2">
    <location>
        <begin position="228"/>
        <end position="246"/>
    </location>
</feature>
<name>A0A067MNW3_BOTB1</name>
<organism evidence="3 4">
    <name type="scientific">Botryobasidium botryosum (strain FD-172 SS1)</name>
    <dbReference type="NCBI Taxonomy" id="930990"/>
    <lineage>
        <taxon>Eukaryota</taxon>
        <taxon>Fungi</taxon>
        <taxon>Dikarya</taxon>
        <taxon>Basidiomycota</taxon>
        <taxon>Agaricomycotina</taxon>
        <taxon>Agaricomycetes</taxon>
        <taxon>Cantharellales</taxon>
        <taxon>Botryobasidiaceae</taxon>
        <taxon>Botryobasidium</taxon>
    </lineage>
</organism>
<dbReference type="STRING" id="930990.A0A067MNW3"/>
<dbReference type="InParanoid" id="A0A067MNW3"/>
<feature type="transmembrane region" description="Helical" evidence="2">
    <location>
        <begin position="46"/>
        <end position="66"/>
    </location>
</feature>
<keyword evidence="2" id="KW-1133">Transmembrane helix</keyword>
<evidence type="ECO:0000313" key="3">
    <source>
        <dbReference type="EMBL" id="KDQ17244.1"/>
    </source>
</evidence>
<keyword evidence="2" id="KW-0812">Transmembrane</keyword>
<dbReference type="HOGENOM" id="CLU_044614_3_1_1"/>
<evidence type="ECO:0008006" key="5">
    <source>
        <dbReference type="Google" id="ProtNLM"/>
    </source>
</evidence>
<protein>
    <recommendedName>
        <fullName evidence="5">Integral membrane protein</fullName>
    </recommendedName>
</protein>
<feature type="transmembrane region" description="Helical" evidence="2">
    <location>
        <begin position="112"/>
        <end position="133"/>
    </location>
</feature>
<reference evidence="4" key="1">
    <citation type="journal article" date="2014" name="Proc. Natl. Acad. Sci. U.S.A.">
        <title>Extensive sampling of basidiomycete genomes demonstrates inadequacy of the white-rot/brown-rot paradigm for wood decay fungi.</title>
        <authorList>
            <person name="Riley R."/>
            <person name="Salamov A.A."/>
            <person name="Brown D.W."/>
            <person name="Nagy L.G."/>
            <person name="Floudas D."/>
            <person name="Held B.W."/>
            <person name="Levasseur A."/>
            <person name="Lombard V."/>
            <person name="Morin E."/>
            <person name="Otillar R."/>
            <person name="Lindquist E.A."/>
            <person name="Sun H."/>
            <person name="LaButti K.M."/>
            <person name="Schmutz J."/>
            <person name="Jabbour D."/>
            <person name="Luo H."/>
            <person name="Baker S.E."/>
            <person name="Pisabarro A.G."/>
            <person name="Walton J.D."/>
            <person name="Blanchette R.A."/>
            <person name="Henrissat B."/>
            <person name="Martin F."/>
            <person name="Cullen D."/>
            <person name="Hibbett D.S."/>
            <person name="Grigoriev I.V."/>
        </authorList>
    </citation>
    <scope>NUCLEOTIDE SEQUENCE [LARGE SCALE GENOMIC DNA]</scope>
    <source>
        <strain evidence="4">FD-172 SS1</strain>
    </source>
</reference>
<proteinExistence type="predicted"/>